<dbReference type="AlphaFoldDB" id="A0A5E4FFY7"/>
<proteinExistence type="predicted"/>
<dbReference type="Proteomes" id="UP001054821">
    <property type="component" value="Chromosome 6"/>
</dbReference>
<dbReference type="SUPFAM" id="SSF53098">
    <property type="entry name" value="Ribonuclease H-like"/>
    <property type="match status" value="1"/>
</dbReference>
<dbReference type="Gramene" id="VVA27043">
    <property type="protein sequence ID" value="VVA27043"/>
    <property type="gene ID" value="Prudul26B007079"/>
</dbReference>
<keyword evidence="5" id="KW-1185">Reference proteome</keyword>
<evidence type="ECO:0000313" key="4">
    <source>
        <dbReference type="Proteomes" id="UP000327085"/>
    </source>
</evidence>
<dbReference type="Proteomes" id="UP000327085">
    <property type="component" value="Chromosome 6"/>
</dbReference>
<dbReference type="InterPro" id="IPR008906">
    <property type="entry name" value="HATC_C_dom"/>
</dbReference>
<protein>
    <submittedName>
        <fullName evidence="3">PREDICTED: zinc finger</fullName>
    </submittedName>
</protein>
<dbReference type="PANTHER" id="PTHR23272:SF184">
    <property type="entry name" value="OS03G0311250 PROTEIN"/>
    <property type="match status" value="1"/>
</dbReference>
<evidence type="ECO:0000259" key="1">
    <source>
        <dbReference type="Pfam" id="PF05699"/>
    </source>
</evidence>
<dbReference type="InterPro" id="IPR012337">
    <property type="entry name" value="RNaseH-like_sf"/>
</dbReference>
<evidence type="ECO:0000313" key="2">
    <source>
        <dbReference type="EMBL" id="KAI5325048.1"/>
    </source>
</evidence>
<name>A0A5E4FFY7_PRUDU</name>
<gene>
    <name evidence="3" type="ORF">ALMOND_2B007079</name>
    <name evidence="2" type="ORF">L3X38_034122</name>
</gene>
<evidence type="ECO:0000313" key="3">
    <source>
        <dbReference type="EMBL" id="VVA27043.1"/>
    </source>
</evidence>
<dbReference type="PANTHER" id="PTHR23272">
    <property type="entry name" value="BED FINGER-RELATED"/>
    <property type="match status" value="1"/>
</dbReference>
<evidence type="ECO:0000313" key="5">
    <source>
        <dbReference type="Proteomes" id="UP001054821"/>
    </source>
</evidence>
<dbReference type="Pfam" id="PF05699">
    <property type="entry name" value="Dimer_Tnp_hAT"/>
    <property type="match status" value="1"/>
</dbReference>
<dbReference type="EMBL" id="JAJFAZ020000006">
    <property type="protein sequence ID" value="KAI5325048.1"/>
    <property type="molecule type" value="Genomic_DNA"/>
</dbReference>
<reference evidence="4" key="2">
    <citation type="journal article" date="2020" name="Plant J.">
        <title>Transposons played a major role in the diversification between the closely related almond and peach genomes: results from the almond genome sequence.</title>
        <authorList>
            <person name="Alioto T."/>
            <person name="Alexiou K.G."/>
            <person name="Bardil A."/>
            <person name="Barteri F."/>
            <person name="Castanera R."/>
            <person name="Cruz F."/>
            <person name="Dhingra A."/>
            <person name="Duval H."/>
            <person name="Fernandez I Marti A."/>
            <person name="Frias L."/>
            <person name="Galan B."/>
            <person name="Garcia J.L."/>
            <person name="Howad W."/>
            <person name="Gomez-Garrido J."/>
            <person name="Gut M."/>
            <person name="Julca I."/>
            <person name="Morata J."/>
            <person name="Puigdomenech P."/>
            <person name="Ribeca P."/>
            <person name="Rubio Cabetas M.J."/>
            <person name="Vlasova A."/>
            <person name="Wirthensohn M."/>
            <person name="Garcia-Mas J."/>
            <person name="Gabaldon T."/>
            <person name="Casacuberta J.M."/>
            <person name="Arus P."/>
        </authorList>
    </citation>
    <scope>NUCLEOTIDE SEQUENCE [LARGE SCALE GENOMIC DNA]</scope>
    <source>
        <strain evidence="4">cv. Texas</strain>
    </source>
</reference>
<dbReference type="EMBL" id="CABIKO010000115">
    <property type="protein sequence ID" value="VVA27043.1"/>
    <property type="molecule type" value="Genomic_DNA"/>
</dbReference>
<reference evidence="3" key="1">
    <citation type="submission" date="2019-07" db="EMBL/GenBank/DDBJ databases">
        <authorList>
            <person name="Alioto T."/>
            <person name="Alioto T."/>
            <person name="Gomez Garrido J."/>
        </authorList>
    </citation>
    <scope>NUCLEOTIDE SEQUENCE</scope>
</reference>
<dbReference type="OMA" id="WKENCAR"/>
<accession>A0A5E4FFY7</accession>
<sequence>MDKYLLEPADNPKNVGFNLLGWWKEHSPRFPIMSKVAKDIFVVHVSSVPLESTFSAGKRVVDSFRACLTPKTVEALICTNDWLRSEGFDFNKEPTKDELELYLTLKKLEKEVETFHSNGQPPSDILIPTD</sequence>
<feature type="domain" description="HAT C-terminal dimerisation" evidence="1">
    <location>
        <begin position="2"/>
        <end position="83"/>
    </location>
</feature>
<dbReference type="GO" id="GO:0046983">
    <property type="term" value="F:protein dimerization activity"/>
    <property type="evidence" value="ECO:0007669"/>
    <property type="project" value="InterPro"/>
</dbReference>
<reference evidence="2 5" key="3">
    <citation type="journal article" date="2022" name="G3 (Bethesda)">
        <title>Whole-genome sequence and methylome profiling of the almond [Prunus dulcis (Mill.) D.A. Webb] cultivar 'Nonpareil'.</title>
        <authorList>
            <person name="D'Amico-Willman K.M."/>
            <person name="Ouma W.Z."/>
            <person name="Meulia T."/>
            <person name="Sideli G.M."/>
            <person name="Gradziel T.M."/>
            <person name="Fresnedo-Ramirez J."/>
        </authorList>
    </citation>
    <scope>NUCLEOTIDE SEQUENCE [LARGE SCALE GENOMIC DNA]</scope>
    <source>
        <strain evidence="2">Clone GOH B32 T37-40</strain>
    </source>
</reference>
<organism evidence="3 4">
    <name type="scientific">Prunus dulcis</name>
    <name type="common">Almond</name>
    <name type="synonym">Amygdalus dulcis</name>
    <dbReference type="NCBI Taxonomy" id="3755"/>
    <lineage>
        <taxon>Eukaryota</taxon>
        <taxon>Viridiplantae</taxon>
        <taxon>Streptophyta</taxon>
        <taxon>Embryophyta</taxon>
        <taxon>Tracheophyta</taxon>
        <taxon>Spermatophyta</taxon>
        <taxon>Magnoliopsida</taxon>
        <taxon>eudicotyledons</taxon>
        <taxon>Gunneridae</taxon>
        <taxon>Pentapetalae</taxon>
        <taxon>rosids</taxon>
        <taxon>fabids</taxon>
        <taxon>Rosales</taxon>
        <taxon>Rosaceae</taxon>
        <taxon>Amygdaloideae</taxon>
        <taxon>Amygdaleae</taxon>
        <taxon>Prunus</taxon>
    </lineage>
</organism>
<dbReference type="InParanoid" id="A0A5E4FFY7"/>